<dbReference type="RefSeq" id="WP_043918183.1">
    <property type="nucleotide sequence ID" value="NZ_FZPF01000006.1"/>
</dbReference>
<dbReference type="PATRIC" id="fig|935700.4.peg.1398"/>
<organism evidence="2 3">
    <name type="scientific">Jannaschia aquimarina</name>
    <dbReference type="NCBI Taxonomy" id="935700"/>
    <lineage>
        <taxon>Bacteria</taxon>
        <taxon>Pseudomonadati</taxon>
        <taxon>Pseudomonadota</taxon>
        <taxon>Alphaproteobacteria</taxon>
        <taxon>Rhodobacterales</taxon>
        <taxon>Roseobacteraceae</taxon>
        <taxon>Jannaschia</taxon>
    </lineage>
</organism>
<protein>
    <submittedName>
        <fullName evidence="2">Uncharacterized protein</fullName>
    </submittedName>
</protein>
<name>A0A0D1CQ36_9RHOB</name>
<evidence type="ECO:0000256" key="1">
    <source>
        <dbReference type="SAM" id="Phobius"/>
    </source>
</evidence>
<comment type="caution">
    <text evidence="2">The sequence shown here is derived from an EMBL/GenBank/DDBJ whole genome shotgun (WGS) entry which is preliminary data.</text>
</comment>
<sequence>MNPAARMALAVVLAGAVYVAARFGMAAFLDAQACAVGWLPGWWPSWAAFCADDGGVQTARALQVADWHRALPLVLAAATFLAVAYPWRAKRR</sequence>
<proteinExistence type="predicted"/>
<keyword evidence="3" id="KW-1185">Reference proteome</keyword>
<dbReference type="Proteomes" id="UP000032232">
    <property type="component" value="Unassembled WGS sequence"/>
</dbReference>
<keyword evidence="1" id="KW-0472">Membrane</keyword>
<dbReference type="EMBL" id="JYFE01000025">
    <property type="protein sequence ID" value="KIT16847.1"/>
    <property type="molecule type" value="Genomic_DNA"/>
</dbReference>
<evidence type="ECO:0000313" key="3">
    <source>
        <dbReference type="Proteomes" id="UP000032232"/>
    </source>
</evidence>
<dbReference type="AlphaFoldDB" id="A0A0D1CQ36"/>
<feature type="transmembrane region" description="Helical" evidence="1">
    <location>
        <begin position="70"/>
        <end position="87"/>
    </location>
</feature>
<reference evidence="2 3" key="1">
    <citation type="submission" date="2015-02" db="EMBL/GenBank/DDBJ databases">
        <title>Genome Sequence of Jannaschia aquimarina DSM28248, a member of the Roseobacter clade.</title>
        <authorList>
            <person name="Voget S."/>
            <person name="Daniel R."/>
        </authorList>
    </citation>
    <scope>NUCLEOTIDE SEQUENCE [LARGE SCALE GENOMIC DNA]</scope>
    <source>
        <strain evidence="2 3">GSW-M26</strain>
    </source>
</reference>
<dbReference type="STRING" id="935700.jaqu_13440"/>
<evidence type="ECO:0000313" key="2">
    <source>
        <dbReference type="EMBL" id="KIT16847.1"/>
    </source>
</evidence>
<gene>
    <name evidence="2" type="ORF">jaqu_13440</name>
</gene>
<keyword evidence="1" id="KW-1133">Transmembrane helix</keyword>
<keyword evidence="1" id="KW-0812">Transmembrane</keyword>
<accession>A0A0D1CQ36</accession>